<reference evidence="2 3" key="1">
    <citation type="submission" date="2023-10" db="EMBL/GenBank/DDBJ databases">
        <title>The genome sequence of Streptomyces sp. HUAS YS2.</title>
        <authorList>
            <person name="Mo P."/>
        </authorList>
    </citation>
    <scope>NUCLEOTIDE SEQUENCE [LARGE SCALE GENOMIC DNA]</scope>
    <source>
        <strain evidence="2 3">HUAS YS2</strain>
    </source>
</reference>
<feature type="domain" description="ATP-grasp" evidence="1">
    <location>
        <begin position="84"/>
        <end position="232"/>
    </location>
</feature>
<proteinExistence type="predicted"/>
<dbReference type="EMBL" id="CP137573">
    <property type="protein sequence ID" value="WOX23830.1"/>
    <property type="molecule type" value="Genomic_DNA"/>
</dbReference>
<evidence type="ECO:0000313" key="3">
    <source>
        <dbReference type="Proteomes" id="UP001301731"/>
    </source>
</evidence>
<gene>
    <name evidence="2" type="ORF">R2D22_21555</name>
</gene>
<protein>
    <submittedName>
        <fullName evidence="2">ATP-grasp domain-containing protein</fullName>
    </submittedName>
</protein>
<dbReference type="RefSeq" id="WP_318106124.1">
    <property type="nucleotide sequence ID" value="NZ_CP137573.1"/>
</dbReference>
<keyword evidence="3" id="KW-1185">Reference proteome</keyword>
<sequence length="257" mass="27206">MSDPGFLAVTPHAGPTRDLLAAAARRRGMDIVELVAPGTAVALRDRPGGHFYGGPGLGAAVADDLGVALLEPTDDWLPGLGREFTRRTIHATTLGEARGLEGPVFVKPPRDKTFPAAVYGSGEELPDGPDGPDELPILVSEVVDWAAEFRLFVLDGEIRTGAQYATYGHLEVGPLPHPVQDFASHLLAEHGDGLPSAVVVDVGLVDGAWAVVEANMPWFSTVYAADPARALEVTLRAAGPRAAVRERDRKFVRTPTA</sequence>
<name>A0ABZ0LWE9_9ACTN</name>
<evidence type="ECO:0000313" key="2">
    <source>
        <dbReference type="EMBL" id="WOX23830.1"/>
    </source>
</evidence>
<dbReference type="Pfam" id="PF18299">
    <property type="entry name" value="R2K_2"/>
    <property type="match status" value="1"/>
</dbReference>
<organism evidence="2 3">
    <name type="scientific">Streptomyces solicathayae</name>
    <dbReference type="NCBI Taxonomy" id="3081768"/>
    <lineage>
        <taxon>Bacteria</taxon>
        <taxon>Bacillati</taxon>
        <taxon>Actinomycetota</taxon>
        <taxon>Actinomycetes</taxon>
        <taxon>Kitasatosporales</taxon>
        <taxon>Streptomycetaceae</taxon>
        <taxon>Streptomyces</taxon>
    </lineage>
</organism>
<dbReference type="InterPro" id="IPR041261">
    <property type="entry name" value="R2K_2"/>
</dbReference>
<dbReference type="Proteomes" id="UP001301731">
    <property type="component" value="Chromosome"/>
</dbReference>
<accession>A0ABZ0LWE9</accession>
<evidence type="ECO:0000259" key="1">
    <source>
        <dbReference type="Pfam" id="PF18299"/>
    </source>
</evidence>